<dbReference type="Proteomes" id="UP000051401">
    <property type="component" value="Unassembled WGS sequence"/>
</dbReference>
<sequence length="112" mass="12522">MKVVLKTGVLEPENFFIDEMSGAEGAVFKEITAVQFGGPNQHRIARQSKMVEEGQTYQIHLVQFADAILYVHPDWLHGAWRSQASHASSRPLMMILEGAHSTEEAARCLNKT</sequence>
<dbReference type="Proteomes" id="UP000325785">
    <property type="component" value="Plasmid pRIdsm_01"/>
</dbReference>
<evidence type="ECO:0000313" key="1">
    <source>
        <dbReference type="EMBL" id="KRS16922.1"/>
    </source>
</evidence>
<reference evidence="2 4" key="2">
    <citation type="submission" date="2018-08" db="EMBL/GenBank/DDBJ databases">
        <title>Genetic Globetrotter - A new plasmid hitch-hiking vast phylogenetic and geographic distances.</title>
        <authorList>
            <person name="Vollmers J."/>
            <person name="Petersen J."/>
        </authorList>
    </citation>
    <scope>NUCLEOTIDE SEQUENCE [LARGE SCALE GENOMIC DNA]</scope>
    <source>
        <strain evidence="2 4">DSM 26383</strain>
        <plasmid evidence="4">pridsm_01</plasmid>
        <plasmid evidence="2">pRIdsm_01</plasmid>
    </source>
</reference>
<evidence type="ECO:0000313" key="3">
    <source>
        <dbReference type="Proteomes" id="UP000051401"/>
    </source>
</evidence>
<geneLocation type="plasmid" evidence="4">
    <name>pridsm_01</name>
</geneLocation>
<name>A0A0T5P765_9RHOB</name>
<reference evidence="1 3" key="1">
    <citation type="submission" date="2015-04" db="EMBL/GenBank/DDBJ databases">
        <title>The draft genome sequence of Roseovarius indicus B108T.</title>
        <authorList>
            <person name="Li G."/>
            <person name="Lai Q."/>
            <person name="Shao Z."/>
            <person name="Yan P."/>
        </authorList>
    </citation>
    <scope>NUCLEOTIDE SEQUENCE [LARGE SCALE GENOMIC DNA]</scope>
    <source>
        <strain evidence="1 3">B108</strain>
    </source>
</reference>
<dbReference type="RefSeq" id="WP_057816995.1">
    <property type="nucleotide sequence ID" value="NZ_CP031599.1"/>
</dbReference>
<protein>
    <submittedName>
        <fullName evidence="1">Uncharacterized protein</fullName>
    </submittedName>
</protein>
<proteinExistence type="predicted"/>
<gene>
    <name evidence="2" type="ORF">RIdsm_05409</name>
    <name evidence="1" type="ORF">XM52_15160</name>
</gene>
<dbReference type="PATRIC" id="fig|540747.5.peg.723"/>
<keyword evidence="2" id="KW-0614">Plasmid</keyword>
<dbReference type="EMBL" id="CP031599">
    <property type="protein sequence ID" value="QEW29564.1"/>
    <property type="molecule type" value="Genomic_DNA"/>
</dbReference>
<keyword evidence="3" id="KW-1185">Reference proteome</keyword>
<evidence type="ECO:0000313" key="4">
    <source>
        <dbReference type="Proteomes" id="UP000325785"/>
    </source>
</evidence>
<geneLocation type="plasmid" evidence="2">
    <name>pRIdsm_01</name>
</geneLocation>
<evidence type="ECO:0000313" key="2">
    <source>
        <dbReference type="EMBL" id="QEW29564.1"/>
    </source>
</evidence>
<organism evidence="1 3">
    <name type="scientific">Roseovarius indicus</name>
    <dbReference type="NCBI Taxonomy" id="540747"/>
    <lineage>
        <taxon>Bacteria</taxon>
        <taxon>Pseudomonadati</taxon>
        <taxon>Pseudomonadota</taxon>
        <taxon>Alphaproteobacteria</taxon>
        <taxon>Rhodobacterales</taxon>
        <taxon>Roseobacteraceae</taxon>
        <taxon>Roseovarius</taxon>
    </lineage>
</organism>
<dbReference type="OrthoDB" id="9950945at2"/>
<dbReference type="KEGG" id="rid:RIdsm_05409"/>
<accession>A0A0T5P765</accession>
<dbReference type="EMBL" id="LAXI01000010">
    <property type="protein sequence ID" value="KRS16922.1"/>
    <property type="molecule type" value="Genomic_DNA"/>
</dbReference>
<dbReference type="AlphaFoldDB" id="A0A0T5P765"/>